<dbReference type="GeneID" id="93166278"/>
<dbReference type="InterPro" id="IPR050640">
    <property type="entry name" value="Bact_2-comp_sensor_kinase"/>
</dbReference>
<keyword evidence="7" id="KW-1185">Reference proteome</keyword>
<dbReference type="PANTHER" id="PTHR34220">
    <property type="entry name" value="SENSOR HISTIDINE KINASE YPDA"/>
    <property type="match status" value="1"/>
</dbReference>
<feature type="transmembrane region" description="Helical" evidence="4">
    <location>
        <begin position="287"/>
        <end position="307"/>
    </location>
</feature>
<dbReference type="SUPFAM" id="SSF55874">
    <property type="entry name" value="ATPase domain of HSP90 chaperone/DNA topoisomerase II/histidine kinase"/>
    <property type="match status" value="1"/>
</dbReference>
<keyword evidence="4" id="KW-0812">Transmembrane</keyword>
<dbReference type="SMART" id="SM00304">
    <property type="entry name" value="HAMP"/>
    <property type="match status" value="1"/>
</dbReference>
<dbReference type="SUPFAM" id="SSF158472">
    <property type="entry name" value="HAMP domain-like"/>
    <property type="match status" value="1"/>
</dbReference>
<evidence type="ECO:0000256" key="2">
    <source>
        <dbReference type="ARBA" id="ARBA00022553"/>
    </source>
</evidence>
<keyword evidence="2" id="KW-0597">Phosphoprotein</keyword>
<dbReference type="Gene3D" id="6.10.340.10">
    <property type="match status" value="1"/>
</dbReference>
<dbReference type="PROSITE" id="PS50885">
    <property type="entry name" value="HAMP"/>
    <property type="match status" value="1"/>
</dbReference>
<feature type="domain" description="HAMP" evidence="5">
    <location>
        <begin position="309"/>
        <end position="362"/>
    </location>
</feature>
<reference evidence="6 7" key="1">
    <citation type="submission" date="2024-06" db="EMBL/GenBank/DDBJ databases">
        <title>Genomic Encyclopedia of Type Strains, Phase IV (KMG-IV): sequencing the most valuable type-strain genomes for metagenomic binning, comparative biology and taxonomic classification.</title>
        <authorList>
            <person name="Goeker M."/>
        </authorList>
    </citation>
    <scope>NUCLEOTIDE SEQUENCE [LARGE SCALE GENOMIC DNA]</scope>
    <source>
        <strain evidence="6 7">DSM 19261</strain>
    </source>
</reference>
<evidence type="ECO:0000259" key="5">
    <source>
        <dbReference type="PROSITE" id="PS50885"/>
    </source>
</evidence>
<name>A0ABV2G548_9FIRM</name>
<sequence length="590" mass="68988">MIVHIGIGGKYMKRHWQGSIKFKLAMILMGILIPLVAYLIFYNFFMIRAMNEKITDSNRETLQLYCMNIEDDLSVIEKRMLNLVTGNVDFASLRYQVDDLKAYLSAYEVMQQYNGWFSEHSSIGALYLVSKDNHIYRAAYHQDGYGLETKEQIKQWITEVTDNGRYDPDWFTERFDEEEFLCRIFRAGGAYTICMIDLDNIKLQKSGNAYIENGQIVFYKDGMPMTQRDMVARERIALGKDRDERSYIAGEKNRYLVVESQLEKTDLIAALLIPYNGMLYTLNRTQILLFFLALSTALLIPLAYYLLHRTFIRPMSVLLETIHKISHGNMEAKIDEDYHNAEFNYVAESFNDMMDQIHMWKTSYYEKELAERQIHLQYLQRQIRPHFYLNCLKNLYGMVQEKKYKETQETILELSKYLRSMMQDQVSNIPLGKEMEHVRSFLAIYQLSSAYSIGYQENIAPEHRCCLIPPISILTFVENSIKYGIRDDRNLLISIRTKVLAFEEKQILNIVIADNGHGFSKDLMDRINSFCDYEPNEGHIGIYNVIQRLHYLYEDEAGLVVSGKDGAVIELFIPVCVRKEGEEHDADDIR</sequence>
<keyword evidence="4" id="KW-0472">Membrane</keyword>
<protein>
    <submittedName>
        <fullName evidence="6">Two-component system sensor histidine kinase YesM</fullName>
        <ecNumber evidence="6">2.7.13.3</ecNumber>
    </submittedName>
</protein>
<dbReference type="CDD" id="cd06225">
    <property type="entry name" value="HAMP"/>
    <property type="match status" value="1"/>
</dbReference>
<gene>
    <name evidence="6" type="ORF">ABID13_005068</name>
</gene>
<dbReference type="RefSeq" id="WP_197092176.1">
    <property type="nucleotide sequence ID" value="NZ_JAJPZI010000055.1"/>
</dbReference>
<dbReference type="Gene3D" id="3.30.565.10">
    <property type="entry name" value="Histidine kinase-like ATPase, C-terminal domain"/>
    <property type="match status" value="1"/>
</dbReference>
<dbReference type="Pfam" id="PF00672">
    <property type="entry name" value="HAMP"/>
    <property type="match status" value="1"/>
</dbReference>
<keyword evidence="4" id="KW-1133">Transmembrane helix</keyword>
<organism evidence="6 7">
    <name type="scientific">Enterocloster citroniae</name>
    <dbReference type="NCBI Taxonomy" id="358743"/>
    <lineage>
        <taxon>Bacteria</taxon>
        <taxon>Bacillati</taxon>
        <taxon>Bacillota</taxon>
        <taxon>Clostridia</taxon>
        <taxon>Lachnospirales</taxon>
        <taxon>Lachnospiraceae</taxon>
        <taxon>Enterocloster</taxon>
    </lineage>
</organism>
<dbReference type="EMBL" id="JBEPLZ010000029">
    <property type="protein sequence ID" value="MET3573406.1"/>
    <property type="molecule type" value="Genomic_DNA"/>
</dbReference>
<proteinExistence type="predicted"/>
<dbReference type="InterPro" id="IPR003660">
    <property type="entry name" value="HAMP_dom"/>
</dbReference>
<evidence type="ECO:0000256" key="1">
    <source>
        <dbReference type="ARBA" id="ARBA00004370"/>
    </source>
</evidence>
<accession>A0ABV2G548</accession>
<comment type="subcellular location">
    <subcellularLocation>
        <location evidence="1">Membrane</location>
    </subcellularLocation>
</comment>
<dbReference type="PANTHER" id="PTHR34220:SF7">
    <property type="entry name" value="SENSOR HISTIDINE KINASE YPDA"/>
    <property type="match status" value="1"/>
</dbReference>
<dbReference type="EC" id="2.7.13.3" evidence="6"/>
<dbReference type="InterPro" id="IPR010559">
    <property type="entry name" value="Sig_transdc_His_kin_internal"/>
</dbReference>
<evidence type="ECO:0000313" key="6">
    <source>
        <dbReference type="EMBL" id="MET3573406.1"/>
    </source>
</evidence>
<dbReference type="GO" id="GO:0004673">
    <property type="term" value="F:protein histidine kinase activity"/>
    <property type="evidence" value="ECO:0007669"/>
    <property type="project" value="UniProtKB-EC"/>
</dbReference>
<dbReference type="InterPro" id="IPR036890">
    <property type="entry name" value="HATPase_C_sf"/>
</dbReference>
<evidence type="ECO:0000256" key="4">
    <source>
        <dbReference type="SAM" id="Phobius"/>
    </source>
</evidence>
<keyword evidence="6" id="KW-0418">Kinase</keyword>
<dbReference type="Pfam" id="PF06580">
    <property type="entry name" value="His_kinase"/>
    <property type="match status" value="1"/>
</dbReference>
<keyword evidence="3 6" id="KW-0808">Transferase</keyword>
<evidence type="ECO:0000256" key="3">
    <source>
        <dbReference type="ARBA" id="ARBA00022679"/>
    </source>
</evidence>
<dbReference type="Proteomes" id="UP001549200">
    <property type="component" value="Unassembled WGS sequence"/>
</dbReference>
<comment type="caution">
    <text evidence="6">The sequence shown here is derived from an EMBL/GenBank/DDBJ whole genome shotgun (WGS) entry which is preliminary data.</text>
</comment>
<feature type="transmembrane region" description="Helical" evidence="4">
    <location>
        <begin position="24"/>
        <end position="45"/>
    </location>
</feature>
<evidence type="ECO:0000313" key="7">
    <source>
        <dbReference type="Proteomes" id="UP001549200"/>
    </source>
</evidence>